<gene>
    <name evidence="2" type="ORF">HNQ09_000018</name>
</gene>
<keyword evidence="3" id="KW-1185">Reference proteome</keyword>
<dbReference type="RefSeq" id="WP_184023790.1">
    <property type="nucleotide sequence ID" value="NZ_JACHFN010000001.1"/>
</dbReference>
<evidence type="ECO:0000313" key="2">
    <source>
        <dbReference type="EMBL" id="MBB5232601.1"/>
    </source>
</evidence>
<name>A0A7W8GBL7_9DEIO</name>
<dbReference type="InterPro" id="IPR036291">
    <property type="entry name" value="NAD(P)-bd_dom_sf"/>
</dbReference>
<dbReference type="Gene3D" id="3.90.25.10">
    <property type="entry name" value="UDP-galactose 4-epimerase, domain 1"/>
    <property type="match status" value="1"/>
</dbReference>
<dbReference type="AlphaFoldDB" id="A0A7W8GBL7"/>
<dbReference type="EMBL" id="JACHFN010000001">
    <property type="protein sequence ID" value="MBB5232601.1"/>
    <property type="molecule type" value="Genomic_DNA"/>
</dbReference>
<proteinExistence type="predicted"/>
<dbReference type="InterPro" id="IPR051604">
    <property type="entry name" value="Ergot_Alk_Oxidoreductase"/>
</dbReference>
<dbReference type="Proteomes" id="UP000525389">
    <property type="component" value="Unassembled WGS sequence"/>
</dbReference>
<feature type="domain" description="NmrA-like" evidence="1">
    <location>
        <begin position="6"/>
        <end position="249"/>
    </location>
</feature>
<dbReference type="PANTHER" id="PTHR43162">
    <property type="match status" value="1"/>
</dbReference>
<reference evidence="2 3" key="1">
    <citation type="submission" date="2020-08" db="EMBL/GenBank/DDBJ databases">
        <title>Genomic Encyclopedia of Type Strains, Phase IV (KMG-IV): sequencing the most valuable type-strain genomes for metagenomic binning, comparative biology and taxonomic classification.</title>
        <authorList>
            <person name="Goeker M."/>
        </authorList>
    </citation>
    <scope>NUCLEOTIDE SEQUENCE [LARGE SCALE GENOMIC DNA]</scope>
    <source>
        <strain evidence="2 3">DSM 101791</strain>
    </source>
</reference>
<accession>A0A7W8GBL7</accession>
<dbReference type="Gene3D" id="3.40.50.720">
    <property type="entry name" value="NAD(P)-binding Rossmann-like Domain"/>
    <property type="match status" value="1"/>
</dbReference>
<evidence type="ECO:0000259" key="1">
    <source>
        <dbReference type="Pfam" id="PF05368"/>
    </source>
</evidence>
<sequence>MSGPLIGVTGAPGNVGTPLVRALLSRGARVRVLARRPEEARRVLGEAPELEYRPLEFGDRRTYVGAMQGVDRLFVVRPPQVSQVGRDMVPALDVALGAGVRHMALLSLQGAEKITFVPHAQLEHYLRASGAAYTLLRPSFFMQNLTTTHLPELRRGEVYVPAGRGRTSFIDVRDIAEVAALVLTEPGHAGQAYELTGPGALTYTEVAQKFSAATGRPVRYTDPSPLAFFRHMRARGVPTAQVMVMEAIYATARFGLAARVTPDTARLLGRAPRSFDDFARDVAPLLTQETSHA</sequence>
<comment type="caution">
    <text evidence="2">The sequence shown here is derived from an EMBL/GenBank/DDBJ whole genome shotgun (WGS) entry which is preliminary data.</text>
</comment>
<dbReference type="InterPro" id="IPR008030">
    <property type="entry name" value="NmrA-like"/>
</dbReference>
<protein>
    <submittedName>
        <fullName evidence="2">Uncharacterized protein YbjT (DUF2867 family)</fullName>
    </submittedName>
</protein>
<dbReference type="SUPFAM" id="SSF51735">
    <property type="entry name" value="NAD(P)-binding Rossmann-fold domains"/>
    <property type="match status" value="1"/>
</dbReference>
<dbReference type="Pfam" id="PF05368">
    <property type="entry name" value="NmrA"/>
    <property type="match status" value="1"/>
</dbReference>
<dbReference type="CDD" id="cd05269">
    <property type="entry name" value="TMR_SDR_a"/>
    <property type="match status" value="1"/>
</dbReference>
<organism evidence="2 3">
    <name type="scientific">Deinococcus budaensis</name>
    <dbReference type="NCBI Taxonomy" id="1665626"/>
    <lineage>
        <taxon>Bacteria</taxon>
        <taxon>Thermotogati</taxon>
        <taxon>Deinococcota</taxon>
        <taxon>Deinococci</taxon>
        <taxon>Deinococcales</taxon>
        <taxon>Deinococcaceae</taxon>
        <taxon>Deinococcus</taxon>
    </lineage>
</organism>
<evidence type="ECO:0000313" key="3">
    <source>
        <dbReference type="Proteomes" id="UP000525389"/>
    </source>
</evidence>
<dbReference type="PANTHER" id="PTHR43162:SF1">
    <property type="entry name" value="PRESTALK A DIFFERENTIATION PROTEIN A"/>
    <property type="match status" value="1"/>
</dbReference>